<gene>
    <name evidence="9" type="ORF">HMPREF3213_01897</name>
</gene>
<feature type="transmembrane region" description="Helical" evidence="8">
    <location>
        <begin position="150"/>
        <end position="171"/>
    </location>
</feature>
<feature type="transmembrane region" description="Helical" evidence="8">
    <location>
        <begin position="39"/>
        <end position="63"/>
    </location>
</feature>
<evidence type="ECO:0000256" key="3">
    <source>
        <dbReference type="ARBA" id="ARBA00022448"/>
    </source>
</evidence>
<dbReference type="InterPro" id="IPR037294">
    <property type="entry name" value="ABC_BtuC-like"/>
</dbReference>
<comment type="caution">
    <text evidence="9">The sequence shown here is derived from an EMBL/GenBank/DDBJ whole genome shotgun (WGS) entry which is preliminary data.</text>
</comment>
<comment type="similarity">
    <text evidence="2">Belongs to the binding-protein-dependent transport system permease family. FecCD subfamily.</text>
</comment>
<keyword evidence="6 8" id="KW-1133">Transmembrane helix</keyword>
<dbReference type="Gene3D" id="1.10.3470.10">
    <property type="entry name" value="ABC transporter involved in vitamin B12 uptake, BtuC"/>
    <property type="match status" value="1"/>
</dbReference>
<keyword evidence="5 8" id="KW-0812">Transmembrane</keyword>
<feature type="transmembrane region" description="Helical" evidence="8">
    <location>
        <begin position="338"/>
        <end position="358"/>
    </location>
</feature>
<feature type="transmembrane region" description="Helical" evidence="8">
    <location>
        <begin position="125"/>
        <end position="144"/>
    </location>
</feature>
<name>A0A133KQM5_HEYCO</name>
<dbReference type="AlphaFoldDB" id="A0A133KQM5"/>
<reference evidence="10" key="1">
    <citation type="submission" date="2016-01" db="EMBL/GenBank/DDBJ databases">
        <authorList>
            <person name="Mitreva M."/>
            <person name="Pepin K.H."/>
            <person name="Mihindukulasuriya K.A."/>
            <person name="Fulton R."/>
            <person name="Fronick C."/>
            <person name="O'Laughlin M."/>
            <person name="Miner T."/>
            <person name="Herter B."/>
            <person name="Rosa B.A."/>
            <person name="Cordes M."/>
            <person name="Tomlinson C."/>
            <person name="Wollam A."/>
            <person name="Palsikar V.B."/>
            <person name="Mardis E.R."/>
            <person name="Wilson R.K."/>
        </authorList>
    </citation>
    <scope>NUCLEOTIDE SEQUENCE [LARGE SCALE GENOMIC DNA]</scope>
    <source>
        <strain evidence="10">GED7749B</strain>
    </source>
</reference>
<dbReference type="Proteomes" id="UP000070376">
    <property type="component" value="Unassembled WGS sequence"/>
</dbReference>
<dbReference type="FunFam" id="1.10.3470.10:FF:000001">
    <property type="entry name" value="Vitamin B12 ABC transporter permease BtuC"/>
    <property type="match status" value="1"/>
</dbReference>
<dbReference type="Pfam" id="PF01032">
    <property type="entry name" value="FecCD"/>
    <property type="match status" value="1"/>
</dbReference>
<dbReference type="PANTHER" id="PTHR30472:SF58">
    <property type="entry name" value="IRON(3+)-HYDROXAMATE IMPORT SYSTEM PERMEASE PROTEIN FHUB"/>
    <property type="match status" value="1"/>
</dbReference>
<comment type="subcellular location">
    <subcellularLocation>
        <location evidence="1">Cell membrane</location>
        <topology evidence="1">Multi-pass membrane protein</topology>
    </subcellularLocation>
</comment>
<dbReference type="SUPFAM" id="SSF81345">
    <property type="entry name" value="ABC transporter involved in vitamin B12 uptake, BtuC"/>
    <property type="match status" value="1"/>
</dbReference>
<dbReference type="GO" id="GO:0005886">
    <property type="term" value="C:plasma membrane"/>
    <property type="evidence" value="ECO:0007669"/>
    <property type="project" value="UniProtKB-SubCell"/>
</dbReference>
<dbReference type="GO" id="GO:0033214">
    <property type="term" value="P:siderophore-iron import into cell"/>
    <property type="evidence" value="ECO:0007669"/>
    <property type="project" value="TreeGrafter"/>
</dbReference>
<evidence type="ECO:0000256" key="1">
    <source>
        <dbReference type="ARBA" id="ARBA00004651"/>
    </source>
</evidence>
<keyword evidence="3" id="KW-0813">Transport</keyword>
<feature type="transmembrane region" description="Helical" evidence="8">
    <location>
        <begin position="309"/>
        <end position="326"/>
    </location>
</feature>
<evidence type="ECO:0000256" key="4">
    <source>
        <dbReference type="ARBA" id="ARBA00022475"/>
    </source>
</evidence>
<protein>
    <submittedName>
        <fullName evidence="9">Iron(3+)-hydroxamate import system permease protein FhuB</fullName>
    </submittedName>
</protein>
<evidence type="ECO:0000256" key="7">
    <source>
        <dbReference type="ARBA" id="ARBA00023136"/>
    </source>
</evidence>
<keyword evidence="4" id="KW-1003">Cell membrane</keyword>
<proteinExistence type="inferred from homology"/>
<dbReference type="EMBL" id="LRPN01000068">
    <property type="protein sequence ID" value="KWZ81802.1"/>
    <property type="molecule type" value="Genomic_DNA"/>
</dbReference>
<feature type="transmembrane region" description="Helical" evidence="8">
    <location>
        <begin position="183"/>
        <end position="205"/>
    </location>
</feature>
<organism evidence="9 10">
    <name type="scientific">Heyndrickxia coagulans</name>
    <name type="common">Weizmannia coagulans</name>
    <dbReference type="NCBI Taxonomy" id="1398"/>
    <lineage>
        <taxon>Bacteria</taxon>
        <taxon>Bacillati</taxon>
        <taxon>Bacillota</taxon>
        <taxon>Bacilli</taxon>
        <taxon>Bacillales</taxon>
        <taxon>Bacillaceae</taxon>
        <taxon>Heyndrickxia</taxon>
    </lineage>
</organism>
<dbReference type="PANTHER" id="PTHR30472">
    <property type="entry name" value="FERRIC ENTEROBACTIN TRANSPORT SYSTEM PERMEASE PROTEIN"/>
    <property type="match status" value="1"/>
</dbReference>
<evidence type="ECO:0000313" key="10">
    <source>
        <dbReference type="Proteomes" id="UP000070376"/>
    </source>
</evidence>
<sequence length="365" mass="38243">MNKKFFNRIEREGRKSGMAKPHTSKAAHRGQDQPYKKRLAYFILGFGWIFIILAVAGSIQLGASNINYTTVWKSLFFYDANNPAHVIIHELRLPRAIAALCVGAGLAVSGSVMQGMTRNPLASPSILGVTSGSLFLMAIAYAFFPGISYKSLIFISFAGAGLGAALVFLITALSRGGNTTVKLALAGSAVTSLLSALSTAIGLRFNISKDLSYWYAGGVSGVQSSQLKYVIPAIIAGVIIAIAISRAVTILSLGEEIAKGLGQNTVFVYIAGIVAVLLLTGAAVSIAGMIGFVGLVIPHITRFLVGSDYSLIIPCSAILGALLLIIADDAAKMINAPFETPVGAVTAIIGVPFFLYLARREGGGL</sequence>
<feature type="transmembrane region" description="Helical" evidence="8">
    <location>
        <begin position="266"/>
        <end position="297"/>
    </location>
</feature>
<evidence type="ECO:0000256" key="6">
    <source>
        <dbReference type="ARBA" id="ARBA00022989"/>
    </source>
</evidence>
<evidence type="ECO:0000313" key="9">
    <source>
        <dbReference type="EMBL" id="KWZ81802.1"/>
    </source>
</evidence>
<keyword evidence="7 8" id="KW-0472">Membrane</keyword>
<dbReference type="GO" id="GO:0022857">
    <property type="term" value="F:transmembrane transporter activity"/>
    <property type="evidence" value="ECO:0007669"/>
    <property type="project" value="InterPro"/>
</dbReference>
<feature type="transmembrane region" description="Helical" evidence="8">
    <location>
        <begin position="229"/>
        <end position="254"/>
    </location>
</feature>
<evidence type="ECO:0000256" key="5">
    <source>
        <dbReference type="ARBA" id="ARBA00022692"/>
    </source>
</evidence>
<evidence type="ECO:0000256" key="8">
    <source>
        <dbReference type="SAM" id="Phobius"/>
    </source>
</evidence>
<evidence type="ECO:0000256" key="2">
    <source>
        <dbReference type="ARBA" id="ARBA00007935"/>
    </source>
</evidence>
<dbReference type="InterPro" id="IPR000522">
    <property type="entry name" value="ABC_transptr_permease_BtuC"/>
</dbReference>
<accession>A0A133KQM5</accession>
<dbReference type="CDD" id="cd06550">
    <property type="entry name" value="TM_ABC_iron-siderophores_like"/>
    <property type="match status" value="1"/>
</dbReference>
<dbReference type="PATRIC" id="fig|1398.22.peg.1900"/>